<gene>
    <name evidence="1" type="ORF">OEV98_06750</name>
</gene>
<evidence type="ECO:0000313" key="1">
    <source>
        <dbReference type="EMBL" id="MCU9613250.1"/>
    </source>
</evidence>
<dbReference type="InterPro" id="IPR006439">
    <property type="entry name" value="HAD-SF_hydro_IA"/>
</dbReference>
<keyword evidence="2" id="KW-1185">Reference proteome</keyword>
<dbReference type="Gene3D" id="3.40.50.1000">
    <property type="entry name" value="HAD superfamily/HAD-like"/>
    <property type="match status" value="1"/>
</dbReference>
<dbReference type="Proteomes" id="UP001209318">
    <property type="component" value="Unassembled WGS sequence"/>
</dbReference>
<dbReference type="SFLD" id="SFLDS00003">
    <property type="entry name" value="Haloacid_Dehalogenase"/>
    <property type="match status" value="1"/>
</dbReference>
<dbReference type="PANTHER" id="PTHR47478:SF1">
    <property type="entry name" value="PYRIMIDINE 5'-NUCLEOTIDASE YJJG"/>
    <property type="match status" value="1"/>
</dbReference>
<dbReference type="NCBIfam" id="TIGR02254">
    <property type="entry name" value="YjjG_YfnB"/>
    <property type="match status" value="1"/>
</dbReference>
<evidence type="ECO:0000313" key="2">
    <source>
        <dbReference type="Proteomes" id="UP001209318"/>
    </source>
</evidence>
<accession>A0AAE3IRH3</accession>
<dbReference type="InterPro" id="IPR036412">
    <property type="entry name" value="HAD-like_sf"/>
</dbReference>
<proteinExistence type="predicted"/>
<dbReference type="InterPro" id="IPR023198">
    <property type="entry name" value="PGP-like_dom2"/>
</dbReference>
<dbReference type="AlphaFoldDB" id="A0AAE3IRH3"/>
<name>A0AAE3IRH3_9BACI</name>
<comment type="caution">
    <text evidence="1">The sequence shown here is derived from an EMBL/GenBank/DDBJ whole genome shotgun (WGS) entry which is preliminary data.</text>
</comment>
<organism evidence="1 2">
    <name type="scientific">Perspicuibacillus lycopersici</name>
    <dbReference type="NCBI Taxonomy" id="1325689"/>
    <lineage>
        <taxon>Bacteria</taxon>
        <taxon>Bacillati</taxon>
        <taxon>Bacillota</taxon>
        <taxon>Bacilli</taxon>
        <taxon>Bacillales</taxon>
        <taxon>Bacillaceae</taxon>
        <taxon>Perspicuibacillus</taxon>
    </lineage>
</organism>
<reference evidence="1" key="1">
    <citation type="submission" date="2022-10" db="EMBL/GenBank/DDBJ databases">
        <title>Description of Fervidibacillus gen. nov. in the family Fervidibacillaceae fam. nov. with two species, Fervidibacillus albus sp. nov., and Fervidibacillus halotolerans sp. nov., isolated from tidal flat sediments.</title>
        <authorList>
            <person name="Kwon K.K."/>
            <person name="Yang S.-H."/>
        </authorList>
    </citation>
    <scope>NUCLEOTIDE SEQUENCE</scope>
    <source>
        <strain evidence="1">JCM 19140</strain>
    </source>
</reference>
<dbReference type="SFLD" id="SFLDG01129">
    <property type="entry name" value="C1.5:_HAD__Beta-PGM__Phosphata"/>
    <property type="match status" value="1"/>
</dbReference>
<dbReference type="InterPro" id="IPR052550">
    <property type="entry name" value="Pyrimidine_5'-ntase_YjjG"/>
</dbReference>
<dbReference type="PANTHER" id="PTHR47478">
    <property type="match status" value="1"/>
</dbReference>
<dbReference type="NCBIfam" id="TIGR01549">
    <property type="entry name" value="HAD-SF-IA-v1"/>
    <property type="match status" value="1"/>
</dbReference>
<dbReference type="RefSeq" id="WP_263072459.1">
    <property type="nucleotide sequence ID" value="NZ_JAOUSF010000002.1"/>
</dbReference>
<dbReference type="InterPro" id="IPR041492">
    <property type="entry name" value="HAD_2"/>
</dbReference>
<dbReference type="Gene3D" id="1.10.150.240">
    <property type="entry name" value="Putative phosphatase, domain 2"/>
    <property type="match status" value="1"/>
</dbReference>
<dbReference type="SFLD" id="SFLDG01135">
    <property type="entry name" value="C1.5.6:_HAD__Beta-PGM__Phospha"/>
    <property type="match status" value="1"/>
</dbReference>
<dbReference type="GO" id="GO:0008253">
    <property type="term" value="F:5'-nucleotidase activity"/>
    <property type="evidence" value="ECO:0007669"/>
    <property type="project" value="InterPro"/>
</dbReference>
<dbReference type="Pfam" id="PF13419">
    <property type="entry name" value="HAD_2"/>
    <property type="match status" value="1"/>
</dbReference>
<sequence>MTKYKALLFDVDNTLLDFNAAEQVALKLLFEGENLQLTPEVEAQYKKINSGLWKSFEEGKIDQDEVVNTRFSKFFKEYGKEVDGVLFETNYRSFLSEGSQLMEGALELINKLHAEYDLYIVTNGVAETQYKRLKKAGLDSLFKGVFISQEVGYQKPRKEFFDHVLANIPNVSTNQLLIIGDSLSADIKGGNMAGIDTCWFNPERKQNSTDIEPTYEIHKLTDLYPILETK</sequence>
<protein>
    <submittedName>
        <fullName evidence="1">YjjG family noncanonical pyrimidine nucleotidase</fullName>
    </submittedName>
</protein>
<dbReference type="InterPro" id="IPR011951">
    <property type="entry name" value="HAD-SF_hydro_IA_YjjG/PynA"/>
</dbReference>
<dbReference type="EMBL" id="JAOUSF010000002">
    <property type="protein sequence ID" value="MCU9613250.1"/>
    <property type="molecule type" value="Genomic_DNA"/>
</dbReference>
<dbReference type="InterPro" id="IPR023214">
    <property type="entry name" value="HAD_sf"/>
</dbReference>
<dbReference type="NCBIfam" id="TIGR01509">
    <property type="entry name" value="HAD-SF-IA-v3"/>
    <property type="match status" value="1"/>
</dbReference>
<dbReference type="SUPFAM" id="SSF56784">
    <property type="entry name" value="HAD-like"/>
    <property type="match status" value="1"/>
</dbReference>